<organism evidence="2 3">
    <name type="scientific">Hanamia caeni</name>
    <dbReference type="NCBI Taxonomy" id="2294116"/>
    <lineage>
        <taxon>Bacteria</taxon>
        <taxon>Pseudomonadati</taxon>
        <taxon>Bacteroidota</taxon>
        <taxon>Chitinophagia</taxon>
        <taxon>Chitinophagales</taxon>
        <taxon>Chitinophagaceae</taxon>
        <taxon>Hanamia</taxon>
    </lineage>
</organism>
<dbReference type="EMBL" id="RJJR01000004">
    <property type="protein sequence ID" value="RNI37925.1"/>
    <property type="molecule type" value="Genomic_DNA"/>
</dbReference>
<gene>
    <name evidence="2" type="ORF">EFY79_06725</name>
</gene>
<reference evidence="2 3" key="1">
    <citation type="submission" date="2018-11" db="EMBL/GenBank/DDBJ databases">
        <title>Draft genome sequence of Ferruginibacter sp. BO-59.</title>
        <authorList>
            <person name="Im W.T."/>
        </authorList>
    </citation>
    <scope>NUCLEOTIDE SEQUENCE [LARGE SCALE GENOMIC DNA]</scope>
    <source>
        <strain evidence="2 3">BO-59</strain>
    </source>
</reference>
<accession>A0A3M9NKD1</accession>
<keyword evidence="1" id="KW-0732">Signal</keyword>
<evidence type="ECO:0000256" key="1">
    <source>
        <dbReference type="SAM" id="SignalP"/>
    </source>
</evidence>
<evidence type="ECO:0000313" key="2">
    <source>
        <dbReference type="EMBL" id="RNI37925.1"/>
    </source>
</evidence>
<feature type="chain" id="PRO_5018028589" description="DUF4251 domain-containing protein" evidence="1">
    <location>
        <begin position="21"/>
        <end position="162"/>
    </location>
</feature>
<proteinExistence type="predicted"/>
<evidence type="ECO:0000313" key="3">
    <source>
        <dbReference type="Proteomes" id="UP000267223"/>
    </source>
</evidence>
<comment type="caution">
    <text evidence="2">The sequence shown here is derived from an EMBL/GenBank/DDBJ whole genome shotgun (WGS) entry which is preliminary data.</text>
</comment>
<protein>
    <recommendedName>
        <fullName evidence="4">DUF4251 domain-containing protein</fullName>
    </recommendedName>
</protein>
<feature type="signal peptide" evidence="1">
    <location>
        <begin position="1"/>
        <end position="20"/>
    </location>
</feature>
<dbReference type="AlphaFoldDB" id="A0A3M9NKD1"/>
<keyword evidence="3" id="KW-1185">Reference proteome</keyword>
<dbReference type="Proteomes" id="UP000267223">
    <property type="component" value="Unassembled WGS sequence"/>
</dbReference>
<sequence>MKMKFLMLLLFGFGSLAASAQQIQENEKQFAVSNPDSVFTGTIIIDKENRTKIFLTGFQQTVDSAGFFITTYTFGSKNYRPAFDINIRMKFDNPLIPDGPIGFQYGSVGVGRYSGAGALQNNNSFLYLRGQMTAQGRHFYIKVKSSQKINATIAGVDGQANF</sequence>
<evidence type="ECO:0008006" key="4">
    <source>
        <dbReference type="Google" id="ProtNLM"/>
    </source>
</evidence>
<name>A0A3M9NKD1_9BACT</name>